<dbReference type="EMBL" id="LQPN01000024">
    <property type="protein sequence ID" value="ORW51344.1"/>
    <property type="molecule type" value="Genomic_DNA"/>
</dbReference>
<comment type="caution">
    <text evidence="1">The sequence shown here is derived from an EMBL/GenBank/DDBJ whole genome shotgun (WGS) entry which is preliminary data.</text>
</comment>
<evidence type="ECO:0000313" key="2">
    <source>
        <dbReference type="Proteomes" id="UP000193285"/>
    </source>
</evidence>
<dbReference type="Proteomes" id="UP000193285">
    <property type="component" value="Unassembled WGS sequence"/>
</dbReference>
<dbReference type="AlphaFoldDB" id="A0A1X2AIY3"/>
<proteinExistence type="predicted"/>
<evidence type="ECO:0000313" key="1">
    <source>
        <dbReference type="EMBL" id="ORW51344.1"/>
    </source>
</evidence>
<gene>
    <name evidence="1" type="ORF">AWB90_05320</name>
</gene>
<accession>A0A1X2AIY3</accession>
<name>A0A1X2AIY3_9MYCO</name>
<sequence length="184" mass="19967">MTTEAPLITPNLVRQIGRDLLHAAAGFGGKDGIDVWQTAGAVTQIAPEAPQWQVIAVAAALVRILAGRTSFEDATDDEVQAAQFLREARSSVGCGQFERTITFEQARVMTAILGMAEVATPGGDNSSVVDAAVAWEQRFTILDCWQVTYLAVQLIRTIADFSGDPLRLLSVLIDELRHQKDEDQ</sequence>
<reference evidence="1 2" key="1">
    <citation type="journal article" date="2015" name="Emerg. Microbes Infect.">
        <title>Characterization of 17 strains belonging to the Mycobacterium simiae complex and description of Mycobacterium paraense sp. nov.</title>
        <authorList>
            <person name="Fusco da Costa A.R."/>
            <person name="Fedrizzi T."/>
            <person name="Lopes M.L."/>
            <person name="Pecorari M."/>
            <person name="Oliveira da Costa W.L."/>
            <person name="Giacobazzi E."/>
            <person name="da Costa Bahia J.R."/>
            <person name="De Sanctis V."/>
            <person name="Batista Lima K.V."/>
            <person name="Bertorelli R."/>
            <person name="Grottola A."/>
            <person name="Fabio A."/>
            <person name="Mariottini A."/>
            <person name="Ferretti P."/>
            <person name="Di Leva F."/>
            <person name="Fregni Serpini G."/>
            <person name="Tagliazucchi S."/>
            <person name="Rumpianesi F."/>
            <person name="Jousson O."/>
            <person name="Segata N."/>
            <person name="Tortoli E."/>
        </authorList>
    </citation>
    <scope>NUCLEOTIDE SEQUENCE [LARGE SCALE GENOMIC DNA]</scope>
    <source>
        <strain evidence="1 2">IEC33</strain>
    </source>
</reference>
<dbReference type="RefSeq" id="WP_172405473.1">
    <property type="nucleotide sequence ID" value="NZ_LQPN01000024.1"/>
</dbReference>
<protein>
    <submittedName>
        <fullName evidence="1">Uncharacterized protein</fullName>
    </submittedName>
</protein>
<organism evidence="1 2">
    <name type="scientific">Mycobacterium paraense</name>
    <dbReference type="NCBI Taxonomy" id="767916"/>
    <lineage>
        <taxon>Bacteria</taxon>
        <taxon>Bacillati</taxon>
        <taxon>Actinomycetota</taxon>
        <taxon>Actinomycetes</taxon>
        <taxon>Mycobacteriales</taxon>
        <taxon>Mycobacteriaceae</taxon>
        <taxon>Mycobacterium</taxon>
        <taxon>Mycobacterium simiae complex</taxon>
    </lineage>
</organism>